<keyword evidence="2 4" id="KW-0378">Hydrolase</keyword>
<evidence type="ECO:0000256" key="3">
    <source>
        <dbReference type="ARBA" id="ARBA00022912"/>
    </source>
</evidence>
<proteinExistence type="inferred from homology"/>
<evidence type="ECO:0000313" key="7">
    <source>
        <dbReference type="Proteomes" id="UP001159042"/>
    </source>
</evidence>
<dbReference type="GO" id="GO:0004722">
    <property type="term" value="F:protein serine/threonine phosphatase activity"/>
    <property type="evidence" value="ECO:0007669"/>
    <property type="project" value="InterPro"/>
</dbReference>
<feature type="domain" description="PPM-type phosphatase" evidence="5">
    <location>
        <begin position="85"/>
        <end position="394"/>
    </location>
</feature>
<evidence type="ECO:0000259" key="5">
    <source>
        <dbReference type="PROSITE" id="PS51746"/>
    </source>
</evidence>
<dbReference type="Gene3D" id="3.60.40.10">
    <property type="entry name" value="PPM-type phosphatase domain"/>
    <property type="match status" value="1"/>
</dbReference>
<reference evidence="6 7" key="1">
    <citation type="journal article" date="2023" name="Insect Mol. Biol.">
        <title>Genome sequencing provides insights into the evolution of gene families encoding plant cell wall-degrading enzymes in longhorned beetles.</title>
        <authorList>
            <person name="Shin N.R."/>
            <person name="Okamura Y."/>
            <person name="Kirsch R."/>
            <person name="Pauchet Y."/>
        </authorList>
    </citation>
    <scope>NUCLEOTIDE SEQUENCE [LARGE SCALE GENOMIC DNA]</scope>
    <source>
        <strain evidence="6">EAD_L_NR</strain>
    </source>
</reference>
<sequence>MLRHNELSRKCPANLVGPLIKIVIDEIRKACKKEPLSCGFNPSDNAYEPLRLMQTVMAKTNEVCLRYLDNSMLCSLPSPGPPYFQTSVCAIKNSRRRMEDRHVVIHDLNSMFNIPEASPSSYYAVFDGHAGHDAAAYSAAHLHQFLAENKHFISNPEQALLDAFCKTDALFTDKCRVENLSSGTTAVVALLRPKEKTLYIAWVGDSQALLVNQGRLLQVVNPHKPSRQDERERIEKQGGCVVMWGTWRVNGQLAVSRAIGKNFQWKRYLMEVNRSQLEIVTNLMPNIYEIRLPLALEFLEIGKLEKLIMQLFIFGKSRQPKAKVRPEITPLLQINYITFRDAEYKPSVIAIPDVREIPLDGGEDFLILACDGLWDFVSEDMAARTVYNLITENP</sequence>
<dbReference type="AlphaFoldDB" id="A0AAV8VYD9"/>
<keyword evidence="3 4" id="KW-0904">Protein phosphatase</keyword>
<gene>
    <name evidence="6" type="ORF">NQ315_011168</name>
</gene>
<dbReference type="EMBL" id="JANEYG010000022">
    <property type="protein sequence ID" value="KAJ8918876.1"/>
    <property type="molecule type" value="Genomic_DNA"/>
</dbReference>
<dbReference type="PROSITE" id="PS01032">
    <property type="entry name" value="PPM_1"/>
    <property type="match status" value="1"/>
</dbReference>
<dbReference type="InterPro" id="IPR000222">
    <property type="entry name" value="PP2C_BS"/>
</dbReference>
<evidence type="ECO:0000313" key="6">
    <source>
        <dbReference type="EMBL" id="KAJ8918876.1"/>
    </source>
</evidence>
<evidence type="ECO:0000256" key="1">
    <source>
        <dbReference type="ARBA" id="ARBA00022723"/>
    </source>
</evidence>
<dbReference type="PROSITE" id="PS51746">
    <property type="entry name" value="PPM_2"/>
    <property type="match status" value="1"/>
</dbReference>
<dbReference type="InterPro" id="IPR001932">
    <property type="entry name" value="PPM-type_phosphatase-like_dom"/>
</dbReference>
<dbReference type="InterPro" id="IPR015655">
    <property type="entry name" value="PP2C"/>
</dbReference>
<dbReference type="PANTHER" id="PTHR13832:SF818">
    <property type="entry name" value="SD03870P"/>
    <property type="match status" value="1"/>
</dbReference>
<keyword evidence="1" id="KW-0479">Metal-binding</keyword>
<dbReference type="SMART" id="SM00332">
    <property type="entry name" value="PP2Cc"/>
    <property type="match status" value="1"/>
</dbReference>
<dbReference type="Proteomes" id="UP001159042">
    <property type="component" value="Unassembled WGS sequence"/>
</dbReference>
<dbReference type="InterPro" id="IPR036457">
    <property type="entry name" value="PPM-type-like_dom_sf"/>
</dbReference>
<evidence type="ECO:0000256" key="4">
    <source>
        <dbReference type="RuleBase" id="RU003465"/>
    </source>
</evidence>
<comment type="caution">
    <text evidence="6">The sequence shown here is derived from an EMBL/GenBank/DDBJ whole genome shotgun (WGS) entry which is preliminary data.</text>
</comment>
<keyword evidence="7" id="KW-1185">Reference proteome</keyword>
<dbReference type="GO" id="GO:0046872">
    <property type="term" value="F:metal ion binding"/>
    <property type="evidence" value="ECO:0007669"/>
    <property type="project" value="UniProtKB-KW"/>
</dbReference>
<comment type="similarity">
    <text evidence="4">Belongs to the PP2C family.</text>
</comment>
<dbReference type="Pfam" id="PF00481">
    <property type="entry name" value="PP2C"/>
    <property type="match status" value="2"/>
</dbReference>
<dbReference type="SUPFAM" id="SSF81606">
    <property type="entry name" value="PP2C-like"/>
    <property type="match status" value="1"/>
</dbReference>
<dbReference type="CDD" id="cd00143">
    <property type="entry name" value="PP2Cc"/>
    <property type="match status" value="1"/>
</dbReference>
<organism evidence="6 7">
    <name type="scientific">Exocentrus adspersus</name>
    <dbReference type="NCBI Taxonomy" id="1586481"/>
    <lineage>
        <taxon>Eukaryota</taxon>
        <taxon>Metazoa</taxon>
        <taxon>Ecdysozoa</taxon>
        <taxon>Arthropoda</taxon>
        <taxon>Hexapoda</taxon>
        <taxon>Insecta</taxon>
        <taxon>Pterygota</taxon>
        <taxon>Neoptera</taxon>
        <taxon>Endopterygota</taxon>
        <taxon>Coleoptera</taxon>
        <taxon>Polyphaga</taxon>
        <taxon>Cucujiformia</taxon>
        <taxon>Chrysomeloidea</taxon>
        <taxon>Cerambycidae</taxon>
        <taxon>Lamiinae</taxon>
        <taxon>Acanthocinini</taxon>
        <taxon>Exocentrus</taxon>
    </lineage>
</organism>
<evidence type="ECO:0000256" key="2">
    <source>
        <dbReference type="ARBA" id="ARBA00022801"/>
    </source>
</evidence>
<name>A0AAV8VYD9_9CUCU</name>
<dbReference type="PANTHER" id="PTHR13832">
    <property type="entry name" value="PROTEIN PHOSPHATASE 2C"/>
    <property type="match status" value="1"/>
</dbReference>
<accession>A0AAV8VYD9</accession>
<protein>
    <recommendedName>
        <fullName evidence="5">PPM-type phosphatase domain-containing protein</fullName>
    </recommendedName>
</protein>
<feature type="non-terminal residue" evidence="6">
    <location>
        <position position="394"/>
    </location>
</feature>